<dbReference type="GO" id="GO:0106310">
    <property type="term" value="F:protein serine kinase activity"/>
    <property type="evidence" value="ECO:0007669"/>
    <property type="project" value="UniProtKB-UniRule"/>
</dbReference>
<dbReference type="GO" id="GO:0005524">
    <property type="term" value="F:ATP binding"/>
    <property type="evidence" value="ECO:0007669"/>
    <property type="project" value="UniProtKB-UniRule"/>
</dbReference>
<dbReference type="InterPro" id="IPR017441">
    <property type="entry name" value="Protein_kinase_ATP_BS"/>
</dbReference>
<keyword evidence="5 7" id="KW-0067">ATP-binding</keyword>
<keyword evidence="2 9" id="KW-0808">Transferase</keyword>
<dbReference type="Gene3D" id="3.30.200.20">
    <property type="entry name" value="Phosphorylase Kinase, domain 1"/>
    <property type="match status" value="1"/>
</dbReference>
<evidence type="ECO:0000313" key="11">
    <source>
        <dbReference type="EMBL" id="PIA44121.1"/>
    </source>
</evidence>
<evidence type="ECO:0000256" key="2">
    <source>
        <dbReference type="ARBA" id="ARBA00022679"/>
    </source>
</evidence>
<dbReference type="InterPro" id="IPR045216">
    <property type="entry name" value="CK2_alpha"/>
</dbReference>
<dbReference type="InterPro" id="IPR000719">
    <property type="entry name" value="Prot_kinase_dom"/>
</dbReference>
<evidence type="ECO:0000256" key="8">
    <source>
        <dbReference type="RuleBase" id="RU000304"/>
    </source>
</evidence>
<name>A0A2G5DKT9_AQUCA</name>
<organism evidence="11 12">
    <name type="scientific">Aquilegia coerulea</name>
    <name type="common">Rocky mountain columbine</name>
    <dbReference type="NCBI Taxonomy" id="218851"/>
    <lineage>
        <taxon>Eukaryota</taxon>
        <taxon>Viridiplantae</taxon>
        <taxon>Streptophyta</taxon>
        <taxon>Embryophyta</taxon>
        <taxon>Tracheophyta</taxon>
        <taxon>Spermatophyta</taxon>
        <taxon>Magnoliopsida</taxon>
        <taxon>Ranunculales</taxon>
        <taxon>Ranunculaceae</taxon>
        <taxon>Thalictroideae</taxon>
        <taxon>Aquilegia</taxon>
    </lineage>
</organism>
<dbReference type="GO" id="GO:0005829">
    <property type="term" value="C:cytosol"/>
    <property type="evidence" value="ECO:0007669"/>
    <property type="project" value="TreeGrafter"/>
</dbReference>
<dbReference type="InterPro" id="IPR011009">
    <property type="entry name" value="Kinase-like_dom_sf"/>
</dbReference>
<dbReference type="GO" id="GO:0004674">
    <property type="term" value="F:protein serine/threonine kinase activity"/>
    <property type="evidence" value="ECO:0007669"/>
    <property type="project" value="UniProtKB-UniRule"/>
</dbReference>
<dbReference type="EMBL" id="KZ305034">
    <property type="protein sequence ID" value="PIA44121.1"/>
    <property type="molecule type" value="Genomic_DNA"/>
</dbReference>
<dbReference type="FunFam" id="3.30.200.20:FF:000088">
    <property type="entry name" value="Casein kinase II subunit alpha"/>
    <property type="match status" value="1"/>
</dbReference>
<dbReference type="InParanoid" id="A0A2G5DKT9"/>
<accession>A0A2G5DKT9</accession>
<evidence type="ECO:0000256" key="5">
    <source>
        <dbReference type="ARBA" id="ARBA00022840"/>
    </source>
</evidence>
<comment type="similarity">
    <text evidence="6 9">Belongs to the protein kinase superfamily. Ser/Thr protein kinase family. CK2 subfamily.</text>
</comment>
<dbReference type="SUPFAM" id="SSF56112">
    <property type="entry name" value="Protein kinase-like (PK-like)"/>
    <property type="match status" value="1"/>
</dbReference>
<evidence type="ECO:0000313" key="12">
    <source>
        <dbReference type="Proteomes" id="UP000230069"/>
    </source>
</evidence>
<dbReference type="PANTHER" id="PTHR24054">
    <property type="entry name" value="CASEIN KINASE II SUBUNIT ALPHA"/>
    <property type="match status" value="1"/>
</dbReference>
<dbReference type="GO" id="GO:0005634">
    <property type="term" value="C:nucleus"/>
    <property type="evidence" value="ECO:0007669"/>
    <property type="project" value="TreeGrafter"/>
</dbReference>
<sequence>MSKARVYADVNVVRPKDYWDYESLTFEWGEQDDYEVIKKVGRGKYSEVFEGININNNEPCVMKILKPVKKKKIKREIKILQNLCGGPNIVKLLDIVRDQESKTPSLIFECVNSSNFKTLYPTLSAYDIRYYMYELLKALDYCHSQGVMHRDVKPHNVMIDHKLQKLRLIDWGLAEFYHPGKEYNVRVASRHYKGPELLVDLQEYDYSLDMWSLGCMFAGMIFRKETFFNGHDNDDQLVKIAKVLGTDELSSYLKKYDLELEPQLAALVGRHSRKPWDRFINADNQHLVSPEAIDFLDKLLRYDHQERLTAREAMDHPYFFQVRAAEDSRMETH</sequence>
<dbReference type="PROSITE" id="PS50011">
    <property type="entry name" value="PROTEIN_KINASE_DOM"/>
    <property type="match status" value="1"/>
</dbReference>
<dbReference type="GO" id="GO:0051726">
    <property type="term" value="P:regulation of cell cycle"/>
    <property type="evidence" value="ECO:0007669"/>
    <property type="project" value="TreeGrafter"/>
</dbReference>
<dbReference type="PROSITE" id="PS00107">
    <property type="entry name" value="PROTEIN_KINASE_ATP"/>
    <property type="match status" value="1"/>
</dbReference>
<evidence type="ECO:0000259" key="10">
    <source>
        <dbReference type="PROSITE" id="PS50011"/>
    </source>
</evidence>
<dbReference type="PANTHER" id="PTHR24054:SF56">
    <property type="entry name" value="CASEIN KINASE II SUBUNIT ALPHA-1"/>
    <property type="match status" value="1"/>
</dbReference>
<gene>
    <name evidence="11" type="ORF">AQUCO_01700025v1</name>
</gene>
<evidence type="ECO:0000256" key="1">
    <source>
        <dbReference type="ARBA" id="ARBA00022527"/>
    </source>
</evidence>
<protein>
    <recommendedName>
        <fullName evidence="9">Casein kinase II subunit alpha</fullName>
        <shortName evidence="9">CK II alpha</shortName>
        <ecNumber evidence="9">2.7.11.1</ecNumber>
    </recommendedName>
</protein>
<dbReference type="EC" id="2.7.11.1" evidence="9"/>
<reference evidence="11 12" key="1">
    <citation type="submission" date="2017-09" db="EMBL/GenBank/DDBJ databases">
        <title>WGS assembly of Aquilegia coerulea Goldsmith.</title>
        <authorList>
            <person name="Hodges S."/>
            <person name="Kramer E."/>
            <person name="Nordborg M."/>
            <person name="Tomkins J."/>
            <person name="Borevitz J."/>
            <person name="Derieg N."/>
            <person name="Yan J."/>
            <person name="Mihaltcheva S."/>
            <person name="Hayes R.D."/>
            <person name="Rokhsar D."/>
        </authorList>
    </citation>
    <scope>NUCLEOTIDE SEQUENCE [LARGE SCALE GENOMIC DNA]</scope>
    <source>
        <strain evidence="12">cv. Goldsmith</strain>
    </source>
</reference>
<dbReference type="STRING" id="218851.A0A2G5DKT9"/>
<dbReference type="GO" id="GO:0005956">
    <property type="term" value="C:protein kinase CK2 complex"/>
    <property type="evidence" value="ECO:0007669"/>
    <property type="project" value="TreeGrafter"/>
</dbReference>
<evidence type="ECO:0000256" key="4">
    <source>
        <dbReference type="ARBA" id="ARBA00022777"/>
    </source>
</evidence>
<keyword evidence="3 7" id="KW-0547">Nucleotide-binding</keyword>
<dbReference type="AlphaFoldDB" id="A0A2G5DKT9"/>
<dbReference type="Proteomes" id="UP000230069">
    <property type="component" value="Unassembled WGS sequence"/>
</dbReference>
<dbReference type="OrthoDB" id="10254671at2759"/>
<proteinExistence type="inferred from homology"/>
<keyword evidence="1 8" id="KW-0723">Serine/threonine-protein kinase</keyword>
<comment type="function">
    <text evidence="9">Casein kinases are operationally defined by their preferential utilization of acidic proteins as substrates.</text>
</comment>
<keyword evidence="12" id="KW-1185">Reference proteome</keyword>
<dbReference type="InterPro" id="IPR008271">
    <property type="entry name" value="Ser/Thr_kinase_AS"/>
</dbReference>
<dbReference type="PROSITE" id="PS00108">
    <property type="entry name" value="PROTEIN_KINASE_ST"/>
    <property type="match status" value="1"/>
</dbReference>
<dbReference type="CDD" id="cd14132">
    <property type="entry name" value="STKc_CK2_alpha"/>
    <property type="match status" value="1"/>
</dbReference>
<feature type="binding site" evidence="7">
    <location>
        <position position="63"/>
    </location>
    <ligand>
        <name>ATP</name>
        <dbReference type="ChEBI" id="CHEBI:30616"/>
    </ligand>
</feature>
<dbReference type="Pfam" id="PF00069">
    <property type="entry name" value="Pkinase"/>
    <property type="match status" value="1"/>
</dbReference>
<evidence type="ECO:0000256" key="3">
    <source>
        <dbReference type="ARBA" id="ARBA00022741"/>
    </source>
</evidence>
<dbReference type="FunFam" id="1.10.510.10:FF:000059">
    <property type="entry name" value="Casein kinase II subunit alpha"/>
    <property type="match status" value="1"/>
</dbReference>
<comment type="catalytic activity">
    <reaction evidence="9">
        <text>L-seryl-[protein] + ATP = O-phospho-L-seryl-[protein] + ADP + H(+)</text>
        <dbReference type="Rhea" id="RHEA:17989"/>
        <dbReference type="Rhea" id="RHEA-COMP:9863"/>
        <dbReference type="Rhea" id="RHEA-COMP:11604"/>
        <dbReference type="ChEBI" id="CHEBI:15378"/>
        <dbReference type="ChEBI" id="CHEBI:29999"/>
        <dbReference type="ChEBI" id="CHEBI:30616"/>
        <dbReference type="ChEBI" id="CHEBI:83421"/>
        <dbReference type="ChEBI" id="CHEBI:456216"/>
        <dbReference type="EC" id="2.7.11.1"/>
    </reaction>
</comment>
<dbReference type="SMART" id="SM00220">
    <property type="entry name" value="S_TKc"/>
    <property type="match status" value="1"/>
</dbReference>
<keyword evidence="4 9" id="KW-0418">Kinase</keyword>
<evidence type="ECO:0000256" key="7">
    <source>
        <dbReference type="PROSITE-ProRule" id="PRU10141"/>
    </source>
</evidence>
<dbReference type="Gene3D" id="1.10.510.10">
    <property type="entry name" value="Transferase(Phosphotransferase) domain 1"/>
    <property type="match status" value="1"/>
</dbReference>
<comment type="catalytic activity">
    <reaction evidence="9">
        <text>L-threonyl-[protein] + ATP = O-phospho-L-threonyl-[protein] + ADP + H(+)</text>
        <dbReference type="Rhea" id="RHEA:46608"/>
        <dbReference type="Rhea" id="RHEA-COMP:11060"/>
        <dbReference type="Rhea" id="RHEA-COMP:11605"/>
        <dbReference type="ChEBI" id="CHEBI:15378"/>
        <dbReference type="ChEBI" id="CHEBI:30013"/>
        <dbReference type="ChEBI" id="CHEBI:30616"/>
        <dbReference type="ChEBI" id="CHEBI:61977"/>
        <dbReference type="ChEBI" id="CHEBI:456216"/>
        <dbReference type="EC" id="2.7.11.1"/>
    </reaction>
</comment>
<feature type="domain" description="Protein kinase" evidence="10">
    <location>
        <begin position="34"/>
        <end position="319"/>
    </location>
</feature>
<evidence type="ECO:0000256" key="9">
    <source>
        <dbReference type="RuleBase" id="RU369118"/>
    </source>
</evidence>
<evidence type="ECO:0000256" key="6">
    <source>
        <dbReference type="ARBA" id="ARBA00061236"/>
    </source>
</evidence>